<dbReference type="SUPFAM" id="SSF52172">
    <property type="entry name" value="CheY-like"/>
    <property type="match status" value="1"/>
</dbReference>
<dbReference type="SMART" id="SM00448">
    <property type="entry name" value="REC"/>
    <property type="match status" value="1"/>
</dbReference>
<dbReference type="InterPro" id="IPR001789">
    <property type="entry name" value="Sig_transdc_resp-reg_receiver"/>
</dbReference>
<dbReference type="Pfam" id="PF04397">
    <property type="entry name" value="LytTR"/>
    <property type="match status" value="1"/>
</dbReference>
<dbReference type="InterPro" id="IPR007492">
    <property type="entry name" value="LytTR_DNA-bd_dom"/>
</dbReference>
<dbReference type="PANTHER" id="PTHR37299">
    <property type="entry name" value="TRANSCRIPTIONAL REGULATOR-RELATED"/>
    <property type="match status" value="1"/>
</dbReference>
<evidence type="ECO:0000313" key="5">
    <source>
        <dbReference type="Proteomes" id="UP000782901"/>
    </source>
</evidence>
<dbReference type="PROSITE" id="PS50110">
    <property type="entry name" value="RESPONSE_REGULATORY"/>
    <property type="match status" value="1"/>
</dbReference>
<dbReference type="PANTHER" id="PTHR37299:SF1">
    <property type="entry name" value="STAGE 0 SPORULATION PROTEIN A HOMOLOG"/>
    <property type="match status" value="1"/>
</dbReference>
<comment type="caution">
    <text evidence="4">The sequence shown here is derived from an EMBL/GenBank/DDBJ whole genome shotgun (WGS) entry which is preliminary data.</text>
</comment>
<feature type="domain" description="HTH LytTR-type" evidence="3">
    <location>
        <begin position="140"/>
        <end position="238"/>
    </location>
</feature>
<reference evidence="4" key="1">
    <citation type="submission" date="2021-02" db="EMBL/GenBank/DDBJ databases">
        <title>Infant gut strain persistence is associated with maternal origin, phylogeny, and functional potential including surface adhesion and iron acquisition.</title>
        <authorList>
            <person name="Lou Y.C."/>
        </authorList>
    </citation>
    <scope>NUCLEOTIDE SEQUENCE</scope>
    <source>
        <strain evidence="4">L3_082_243G1_dasL3_082_243G1_maxbin2.maxbin.015s ta_sub</strain>
    </source>
</reference>
<feature type="domain" description="Response regulatory" evidence="2">
    <location>
        <begin position="9"/>
        <end position="130"/>
    </location>
</feature>
<gene>
    <name evidence="4" type="ORF">KHY35_20715</name>
</gene>
<name>A0A943HTR9_BACT4</name>
<dbReference type="InterPro" id="IPR046947">
    <property type="entry name" value="LytR-like"/>
</dbReference>
<dbReference type="GO" id="GO:0000156">
    <property type="term" value="F:phosphorelay response regulator activity"/>
    <property type="evidence" value="ECO:0007669"/>
    <property type="project" value="InterPro"/>
</dbReference>
<sequence length="244" mass="28707">MVFKNKFLNIAVCDDDKILCSEIETMLNQIAEQLNIHVDISVWFSGETLQDYLNKGNRVDVLFLDIELMRLSGIDLGYYIRKALNNINIQIVYISFKTSYAMKLFKTQPYDFLVKPIHESDLMQVIQGILKVAETKNQIFNYQNGREIYSIEYDAILYFKSDRHKVLAVTKDKNIVFYGKLNDVANEAPPPFLLIHKSYLINRDYVIRYTFEFIEMKNHDLLPISKAYQKEVRDKLCYRGEVIE</sequence>
<evidence type="ECO:0000259" key="2">
    <source>
        <dbReference type="PROSITE" id="PS50110"/>
    </source>
</evidence>
<dbReference type="EMBL" id="JAGZEE010000043">
    <property type="protein sequence ID" value="MBS5413097.1"/>
    <property type="molecule type" value="Genomic_DNA"/>
</dbReference>
<dbReference type="Gene3D" id="2.40.50.1020">
    <property type="entry name" value="LytTr DNA-binding domain"/>
    <property type="match status" value="1"/>
</dbReference>
<protein>
    <submittedName>
        <fullName evidence="4">Response regulator transcription factor</fullName>
    </submittedName>
</protein>
<evidence type="ECO:0000256" key="1">
    <source>
        <dbReference type="PROSITE-ProRule" id="PRU00169"/>
    </source>
</evidence>
<dbReference type="PROSITE" id="PS50930">
    <property type="entry name" value="HTH_LYTTR"/>
    <property type="match status" value="1"/>
</dbReference>
<organism evidence="4 5">
    <name type="scientific">Bacteroides thetaiotaomicron</name>
    <dbReference type="NCBI Taxonomy" id="818"/>
    <lineage>
        <taxon>Bacteria</taxon>
        <taxon>Pseudomonadati</taxon>
        <taxon>Bacteroidota</taxon>
        <taxon>Bacteroidia</taxon>
        <taxon>Bacteroidales</taxon>
        <taxon>Bacteroidaceae</taxon>
        <taxon>Bacteroides</taxon>
    </lineage>
</organism>
<dbReference type="SMART" id="SM00850">
    <property type="entry name" value="LytTR"/>
    <property type="match status" value="1"/>
</dbReference>
<dbReference type="GO" id="GO:0003677">
    <property type="term" value="F:DNA binding"/>
    <property type="evidence" value="ECO:0007669"/>
    <property type="project" value="InterPro"/>
</dbReference>
<accession>A0A943HTR9</accession>
<dbReference type="InterPro" id="IPR011006">
    <property type="entry name" value="CheY-like_superfamily"/>
</dbReference>
<feature type="modified residue" description="4-aspartylphosphate" evidence="1">
    <location>
        <position position="65"/>
    </location>
</feature>
<evidence type="ECO:0000259" key="3">
    <source>
        <dbReference type="PROSITE" id="PS50930"/>
    </source>
</evidence>
<dbReference type="AlphaFoldDB" id="A0A943HTR9"/>
<dbReference type="Gene3D" id="3.40.50.2300">
    <property type="match status" value="1"/>
</dbReference>
<evidence type="ECO:0000313" key="4">
    <source>
        <dbReference type="EMBL" id="MBS5413097.1"/>
    </source>
</evidence>
<dbReference type="Pfam" id="PF00072">
    <property type="entry name" value="Response_reg"/>
    <property type="match status" value="1"/>
</dbReference>
<proteinExistence type="predicted"/>
<keyword evidence="1" id="KW-0597">Phosphoprotein</keyword>
<dbReference type="Proteomes" id="UP000782901">
    <property type="component" value="Unassembled WGS sequence"/>
</dbReference>